<reference evidence="2" key="1">
    <citation type="submission" date="2019-08" db="EMBL/GenBank/DDBJ databases">
        <title>The genome of the North American firefly Photinus pyralis.</title>
        <authorList>
            <consortium name="Photinus pyralis genome working group"/>
            <person name="Fallon T.R."/>
            <person name="Sander Lower S.E."/>
            <person name="Weng J.-K."/>
        </authorList>
    </citation>
    <scope>NUCLEOTIDE SEQUENCE</scope>
    <source>
        <strain evidence="2">TRF0915ILg1</strain>
        <tissue evidence="2">Whole body</tissue>
    </source>
</reference>
<evidence type="ECO:0000313" key="3">
    <source>
        <dbReference type="Proteomes" id="UP000801492"/>
    </source>
</evidence>
<evidence type="ECO:0000313" key="2">
    <source>
        <dbReference type="EMBL" id="KAF2894765.1"/>
    </source>
</evidence>
<comment type="caution">
    <text evidence="2">The sequence shown here is derived from an EMBL/GenBank/DDBJ whole genome shotgun (WGS) entry which is preliminary data.</text>
</comment>
<protein>
    <submittedName>
        <fullName evidence="2">Uncharacterized protein</fullName>
    </submittedName>
</protein>
<sequence length="173" mass="20430">MQKRETTKNGGKQRSYDSTAGRNSIKELTVEIEEARVTTMETLKYLGVWVSRNPKWAWHIKKIADKAERTASRLRRLIPSKKIHVLASVTYSIILWGEILKVKEYRTMLERIQHRLMIRIRQSYRTVSTEALQIITRSIPIDLVYERITQSTEKPRTNKKQMRAETLTEWEEG</sequence>
<dbReference type="AlphaFoldDB" id="A0A8K0G7R9"/>
<dbReference type="Proteomes" id="UP000801492">
    <property type="component" value="Unassembled WGS sequence"/>
</dbReference>
<feature type="region of interest" description="Disordered" evidence="1">
    <location>
        <begin position="154"/>
        <end position="173"/>
    </location>
</feature>
<organism evidence="2 3">
    <name type="scientific">Ignelater luminosus</name>
    <name type="common">Cucubano</name>
    <name type="synonym">Pyrophorus luminosus</name>
    <dbReference type="NCBI Taxonomy" id="2038154"/>
    <lineage>
        <taxon>Eukaryota</taxon>
        <taxon>Metazoa</taxon>
        <taxon>Ecdysozoa</taxon>
        <taxon>Arthropoda</taxon>
        <taxon>Hexapoda</taxon>
        <taxon>Insecta</taxon>
        <taxon>Pterygota</taxon>
        <taxon>Neoptera</taxon>
        <taxon>Endopterygota</taxon>
        <taxon>Coleoptera</taxon>
        <taxon>Polyphaga</taxon>
        <taxon>Elateriformia</taxon>
        <taxon>Elateroidea</taxon>
        <taxon>Elateridae</taxon>
        <taxon>Agrypninae</taxon>
        <taxon>Pyrophorini</taxon>
        <taxon>Ignelater</taxon>
    </lineage>
</organism>
<accession>A0A8K0G7R9</accession>
<proteinExistence type="predicted"/>
<gene>
    <name evidence="2" type="ORF">ILUMI_11408</name>
</gene>
<evidence type="ECO:0000256" key="1">
    <source>
        <dbReference type="SAM" id="MobiDB-lite"/>
    </source>
</evidence>
<name>A0A8K0G7R9_IGNLU</name>
<dbReference type="EMBL" id="VTPC01006668">
    <property type="protein sequence ID" value="KAF2894765.1"/>
    <property type="molecule type" value="Genomic_DNA"/>
</dbReference>
<keyword evidence="3" id="KW-1185">Reference proteome</keyword>
<dbReference type="OrthoDB" id="6777517at2759"/>